<keyword evidence="2" id="KW-1185">Reference proteome</keyword>
<name>A0A4Y2CUP4_ARAVE</name>
<evidence type="ECO:0000313" key="2">
    <source>
        <dbReference type="Proteomes" id="UP000499080"/>
    </source>
</evidence>
<comment type="caution">
    <text evidence="1">The sequence shown here is derived from an EMBL/GenBank/DDBJ whole genome shotgun (WGS) entry which is preliminary data.</text>
</comment>
<proteinExistence type="predicted"/>
<dbReference type="Proteomes" id="UP000499080">
    <property type="component" value="Unassembled WGS sequence"/>
</dbReference>
<evidence type="ECO:0000313" key="1">
    <source>
        <dbReference type="EMBL" id="GBM08192.1"/>
    </source>
</evidence>
<protein>
    <submittedName>
        <fullName evidence="1">Uncharacterized protein</fullName>
    </submittedName>
</protein>
<sequence>MLPGQRSHLNRLNEKRDGHIIRSWLWLQVRNSIPHIKSAVYVGLVDAQSDVETQTPSRWCNIEIREGADASRAVLLSGHGSKLRNPSQNSLCVASERDNLYI</sequence>
<dbReference type="AlphaFoldDB" id="A0A4Y2CUP4"/>
<reference evidence="1 2" key="1">
    <citation type="journal article" date="2019" name="Sci. Rep.">
        <title>Orb-weaving spider Araneus ventricosus genome elucidates the spidroin gene catalogue.</title>
        <authorList>
            <person name="Kono N."/>
            <person name="Nakamura H."/>
            <person name="Ohtoshi R."/>
            <person name="Moran D.A.P."/>
            <person name="Shinohara A."/>
            <person name="Yoshida Y."/>
            <person name="Fujiwara M."/>
            <person name="Mori M."/>
            <person name="Tomita M."/>
            <person name="Arakawa K."/>
        </authorList>
    </citation>
    <scope>NUCLEOTIDE SEQUENCE [LARGE SCALE GENOMIC DNA]</scope>
</reference>
<organism evidence="1 2">
    <name type="scientific">Araneus ventricosus</name>
    <name type="common">Orbweaver spider</name>
    <name type="synonym">Epeira ventricosa</name>
    <dbReference type="NCBI Taxonomy" id="182803"/>
    <lineage>
        <taxon>Eukaryota</taxon>
        <taxon>Metazoa</taxon>
        <taxon>Ecdysozoa</taxon>
        <taxon>Arthropoda</taxon>
        <taxon>Chelicerata</taxon>
        <taxon>Arachnida</taxon>
        <taxon>Araneae</taxon>
        <taxon>Araneomorphae</taxon>
        <taxon>Entelegynae</taxon>
        <taxon>Araneoidea</taxon>
        <taxon>Araneidae</taxon>
        <taxon>Araneus</taxon>
    </lineage>
</organism>
<accession>A0A4Y2CUP4</accession>
<gene>
    <name evidence="1" type="ORF">AVEN_32748_1</name>
</gene>
<dbReference type="EMBL" id="BGPR01000253">
    <property type="protein sequence ID" value="GBM08192.1"/>
    <property type="molecule type" value="Genomic_DNA"/>
</dbReference>